<dbReference type="AlphaFoldDB" id="A0A0D3IUW8"/>
<dbReference type="KEGG" id="ehx:EMIHUDRAFT_459404"/>
<proteinExistence type="predicted"/>
<dbReference type="PaxDb" id="2903-EOD15053"/>
<reference evidence="2" key="1">
    <citation type="journal article" date="2013" name="Nature">
        <title>Pan genome of the phytoplankton Emiliania underpins its global distribution.</title>
        <authorList>
            <person name="Read B.A."/>
            <person name="Kegel J."/>
            <person name="Klute M.J."/>
            <person name="Kuo A."/>
            <person name="Lefebvre S.C."/>
            <person name="Maumus F."/>
            <person name="Mayer C."/>
            <person name="Miller J."/>
            <person name="Monier A."/>
            <person name="Salamov A."/>
            <person name="Young J."/>
            <person name="Aguilar M."/>
            <person name="Claverie J.M."/>
            <person name="Frickenhaus S."/>
            <person name="Gonzalez K."/>
            <person name="Herman E.K."/>
            <person name="Lin Y.C."/>
            <person name="Napier J."/>
            <person name="Ogata H."/>
            <person name="Sarno A.F."/>
            <person name="Shmutz J."/>
            <person name="Schroeder D."/>
            <person name="de Vargas C."/>
            <person name="Verret F."/>
            <person name="von Dassow P."/>
            <person name="Valentin K."/>
            <person name="Van de Peer Y."/>
            <person name="Wheeler G."/>
            <person name="Dacks J.B."/>
            <person name="Delwiche C.F."/>
            <person name="Dyhrman S.T."/>
            <person name="Glockner G."/>
            <person name="John U."/>
            <person name="Richards T."/>
            <person name="Worden A.Z."/>
            <person name="Zhang X."/>
            <person name="Grigoriev I.V."/>
            <person name="Allen A.E."/>
            <person name="Bidle K."/>
            <person name="Borodovsky M."/>
            <person name="Bowler C."/>
            <person name="Brownlee C."/>
            <person name="Cock J.M."/>
            <person name="Elias M."/>
            <person name="Gladyshev V.N."/>
            <person name="Groth M."/>
            <person name="Guda C."/>
            <person name="Hadaegh A."/>
            <person name="Iglesias-Rodriguez M.D."/>
            <person name="Jenkins J."/>
            <person name="Jones B.M."/>
            <person name="Lawson T."/>
            <person name="Leese F."/>
            <person name="Lindquist E."/>
            <person name="Lobanov A."/>
            <person name="Lomsadze A."/>
            <person name="Malik S.B."/>
            <person name="Marsh M.E."/>
            <person name="Mackinder L."/>
            <person name="Mock T."/>
            <person name="Mueller-Roeber B."/>
            <person name="Pagarete A."/>
            <person name="Parker M."/>
            <person name="Probert I."/>
            <person name="Quesneville H."/>
            <person name="Raines C."/>
            <person name="Rensing S.A."/>
            <person name="Riano-Pachon D.M."/>
            <person name="Richier S."/>
            <person name="Rokitta S."/>
            <person name="Shiraiwa Y."/>
            <person name="Soanes D.M."/>
            <person name="van der Giezen M."/>
            <person name="Wahlund T.M."/>
            <person name="Williams B."/>
            <person name="Wilson W."/>
            <person name="Wolfe G."/>
            <person name="Wurch L.L."/>
        </authorList>
    </citation>
    <scope>NUCLEOTIDE SEQUENCE</scope>
</reference>
<organism evidence="1 2">
    <name type="scientific">Emiliania huxleyi (strain CCMP1516)</name>
    <dbReference type="NCBI Taxonomy" id="280463"/>
    <lineage>
        <taxon>Eukaryota</taxon>
        <taxon>Haptista</taxon>
        <taxon>Haptophyta</taxon>
        <taxon>Prymnesiophyceae</taxon>
        <taxon>Isochrysidales</taxon>
        <taxon>Noelaerhabdaceae</taxon>
        <taxon>Emiliania</taxon>
    </lineage>
</organism>
<accession>A0A0D3IUW8</accession>
<name>A0A0D3IUW8_EMIH1</name>
<dbReference type="eggNOG" id="ENOG502SYSV">
    <property type="taxonomic scope" value="Eukaryota"/>
</dbReference>
<evidence type="ECO:0000313" key="1">
    <source>
        <dbReference type="EnsemblProtists" id="EOD15053"/>
    </source>
</evidence>
<dbReference type="RefSeq" id="XP_005767482.1">
    <property type="nucleotide sequence ID" value="XM_005767425.1"/>
</dbReference>
<dbReference type="SUPFAM" id="SSF56784">
    <property type="entry name" value="HAD-like"/>
    <property type="match status" value="1"/>
</dbReference>
<dbReference type="EnsemblProtists" id="EOD15053">
    <property type="protein sequence ID" value="EOD15053"/>
    <property type="gene ID" value="EMIHUDRAFT_459404"/>
</dbReference>
<sequence>MALAVLHAAMGFAPTREGYTLLTPEGYVARGWASWEEVNEAGPETWPTGPPADIPCIKLFTFDFDGTTEFTDNLAHAVFDHATEEEKLTDLVPAYERLKAELGGTAAIIMAYFDGPGRIEYFRKYVDELIGQESHVFILSASWDPTPGTVWEAYLYHDVGIPFPPDRIVGTDDPGPGIAADKANPGMRVARMLGVPSAQVMHTDNSFKYNAQFIAVGGRPARAKVELRLCWHIRPFVIRTQAEAPRALARRRDNAMLARAKPVPSVEIAPSVLMPMLSFGITMQHSLFLALGGRGLDTAFD</sequence>
<dbReference type="Proteomes" id="UP000013827">
    <property type="component" value="Unassembled WGS sequence"/>
</dbReference>
<dbReference type="InterPro" id="IPR036412">
    <property type="entry name" value="HAD-like_sf"/>
</dbReference>
<dbReference type="GeneID" id="17261202"/>
<evidence type="ECO:0000313" key="2">
    <source>
        <dbReference type="Proteomes" id="UP000013827"/>
    </source>
</evidence>
<keyword evidence="2" id="KW-1185">Reference proteome</keyword>
<protein>
    <submittedName>
        <fullName evidence="1">Uncharacterized protein</fullName>
    </submittedName>
</protein>
<dbReference type="HOGENOM" id="CLU_925696_0_0_1"/>
<reference evidence="1" key="2">
    <citation type="submission" date="2024-10" db="UniProtKB">
        <authorList>
            <consortium name="EnsemblProtists"/>
        </authorList>
    </citation>
    <scope>IDENTIFICATION</scope>
</reference>